<name>A0A7Y9LBS7_9ACTN</name>
<feature type="compositionally biased region" description="Gly residues" evidence="1">
    <location>
        <begin position="55"/>
        <end position="64"/>
    </location>
</feature>
<reference evidence="3 4" key="1">
    <citation type="submission" date="2020-07" db="EMBL/GenBank/DDBJ databases">
        <title>Sequencing the genomes of 1000 actinobacteria strains.</title>
        <authorList>
            <person name="Klenk H.-P."/>
        </authorList>
    </citation>
    <scope>NUCLEOTIDE SEQUENCE [LARGE SCALE GENOMIC DNA]</scope>
    <source>
        <strain evidence="3 4">DSM 22083</strain>
    </source>
</reference>
<organism evidence="3 4">
    <name type="scientific">Microlunatus parietis</name>
    <dbReference type="NCBI Taxonomy" id="682979"/>
    <lineage>
        <taxon>Bacteria</taxon>
        <taxon>Bacillati</taxon>
        <taxon>Actinomycetota</taxon>
        <taxon>Actinomycetes</taxon>
        <taxon>Propionibacteriales</taxon>
        <taxon>Propionibacteriaceae</taxon>
        <taxon>Microlunatus</taxon>
    </lineage>
</organism>
<proteinExistence type="predicted"/>
<gene>
    <name evidence="3" type="ORF">BKA15_003391</name>
</gene>
<evidence type="ECO:0000256" key="1">
    <source>
        <dbReference type="SAM" id="MobiDB-lite"/>
    </source>
</evidence>
<keyword evidence="2" id="KW-0812">Transmembrane</keyword>
<dbReference type="AlphaFoldDB" id="A0A7Y9LBS7"/>
<feature type="compositionally biased region" description="Gly residues" evidence="1">
    <location>
        <begin position="26"/>
        <end position="44"/>
    </location>
</feature>
<dbReference type="Proteomes" id="UP000569914">
    <property type="component" value="Unassembled WGS sequence"/>
</dbReference>
<feature type="transmembrane region" description="Helical" evidence="2">
    <location>
        <begin position="114"/>
        <end position="132"/>
    </location>
</feature>
<feature type="transmembrane region" description="Helical" evidence="2">
    <location>
        <begin position="88"/>
        <end position="108"/>
    </location>
</feature>
<feature type="region of interest" description="Disordered" evidence="1">
    <location>
        <begin position="1"/>
        <end position="65"/>
    </location>
</feature>
<feature type="compositionally biased region" description="Acidic residues" evidence="1">
    <location>
        <begin position="1"/>
        <end position="14"/>
    </location>
</feature>
<evidence type="ECO:0000313" key="3">
    <source>
        <dbReference type="EMBL" id="NYE72062.1"/>
    </source>
</evidence>
<sequence>MPDPDPWDFSEFADPDPRQPRRPDGSGAGDQRGSGLFGPGGQDNAGGAPSNDPFGGSGDQGGLAGADWTGSGTVGVAALEIARPPLPYLGLAAGISLVALLLAALLGAIPGLAITAWVLAGPVAIGVLAYFIKADTAERARPVYAAPGWVRPAYVAALVLCGVAVVVAALRIAFWVGRL</sequence>
<comment type="caution">
    <text evidence="3">The sequence shown here is derived from an EMBL/GenBank/DDBJ whole genome shotgun (WGS) entry which is preliminary data.</text>
</comment>
<keyword evidence="2" id="KW-0472">Membrane</keyword>
<keyword evidence="2" id="KW-1133">Transmembrane helix</keyword>
<evidence type="ECO:0000313" key="4">
    <source>
        <dbReference type="Proteomes" id="UP000569914"/>
    </source>
</evidence>
<feature type="transmembrane region" description="Helical" evidence="2">
    <location>
        <begin position="153"/>
        <end position="176"/>
    </location>
</feature>
<keyword evidence="4" id="KW-1185">Reference proteome</keyword>
<accession>A0A7Y9LBS7</accession>
<feature type="compositionally biased region" description="Basic and acidic residues" evidence="1">
    <location>
        <begin position="15"/>
        <end position="24"/>
    </location>
</feature>
<dbReference type="RefSeq" id="WP_179752636.1">
    <property type="nucleotide sequence ID" value="NZ_JACCBU010000001.1"/>
</dbReference>
<evidence type="ECO:0000256" key="2">
    <source>
        <dbReference type="SAM" id="Phobius"/>
    </source>
</evidence>
<protein>
    <submittedName>
        <fullName evidence="3">Uncharacterized protein</fullName>
    </submittedName>
</protein>
<dbReference type="EMBL" id="JACCBU010000001">
    <property type="protein sequence ID" value="NYE72062.1"/>
    <property type="molecule type" value="Genomic_DNA"/>
</dbReference>